<evidence type="ECO:0000313" key="1">
    <source>
        <dbReference type="EMBL" id="KAK8771401.1"/>
    </source>
</evidence>
<protein>
    <submittedName>
        <fullName evidence="1">Uncharacterized protein</fullName>
    </submittedName>
</protein>
<dbReference type="PANTHER" id="PTHR46579:SF1">
    <property type="entry name" value="F5_8 TYPE C DOMAIN-CONTAINING PROTEIN"/>
    <property type="match status" value="1"/>
</dbReference>
<name>A0AAQ4E9G1_AMBAM</name>
<reference evidence="1 2" key="1">
    <citation type="journal article" date="2023" name="Arcadia Sci">
        <title>De novo assembly of a long-read Amblyomma americanum tick genome.</title>
        <authorList>
            <person name="Chou S."/>
            <person name="Poskanzer K.E."/>
            <person name="Rollins M."/>
            <person name="Thuy-Boun P.S."/>
        </authorList>
    </citation>
    <scope>NUCLEOTIDE SEQUENCE [LARGE SCALE GENOMIC DNA]</scope>
    <source>
        <strain evidence="1">F_SG_1</strain>
        <tissue evidence="1">Salivary glands</tissue>
    </source>
</reference>
<accession>A0AAQ4E9G1</accession>
<proteinExistence type="predicted"/>
<dbReference type="Proteomes" id="UP001321473">
    <property type="component" value="Unassembled WGS sequence"/>
</dbReference>
<evidence type="ECO:0000313" key="2">
    <source>
        <dbReference type="Proteomes" id="UP001321473"/>
    </source>
</evidence>
<sequence length="244" mass="27505">MSTSNSAKRFYIGAPSAVSRINALLLTVNPPHCITRLPRAVSERAHWKASEWRHWISFYALPCLHGTLHADYWRHLAKLSEALHILLRESITFSEIDKAESLLEHFVIRCHSLYGIGSMTFHKQALLHLANCVRSLGPLWAHSAFVFEVRNGIIVRQVSSANGMPQQVVERVIMHQQLQQLIGSTHLPLMEKNFCNEIITYSLVDNAKRINDLCLLGAGKEIILESTEQHAVYLHCGVKASVAL</sequence>
<dbReference type="AlphaFoldDB" id="A0AAQ4E9G1"/>
<comment type="caution">
    <text evidence="1">The sequence shown here is derived from an EMBL/GenBank/DDBJ whole genome shotgun (WGS) entry which is preliminary data.</text>
</comment>
<organism evidence="1 2">
    <name type="scientific">Amblyomma americanum</name>
    <name type="common">Lone star tick</name>
    <dbReference type="NCBI Taxonomy" id="6943"/>
    <lineage>
        <taxon>Eukaryota</taxon>
        <taxon>Metazoa</taxon>
        <taxon>Ecdysozoa</taxon>
        <taxon>Arthropoda</taxon>
        <taxon>Chelicerata</taxon>
        <taxon>Arachnida</taxon>
        <taxon>Acari</taxon>
        <taxon>Parasitiformes</taxon>
        <taxon>Ixodida</taxon>
        <taxon>Ixodoidea</taxon>
        <taxon>Ixodidae</taxon>
        <taxon>Amblyomminae</taxon>
        <taxon>Amblyomma</taxon>
    </lineage>
</organism>
<gene>
    <name evidence="1" type="ORF">V5799_025355</name>
</gene>
<dbReference type="EMBL" id="JARKHS020019789">
    <property type="protein sequence ID" value="KAK8771401.1"/>
    <property type="molecule type" value="Genomic_DNA"/>
</dbReference>
<dbReference type="PANTHER" id="PTHR46579">
    <property type="entry name" value="F5/8 TYPE C DOMAIN-CONTAINING PROTEIN-RELATED"/>
    <property type="match status" value="1"/>
</dbReference>
<keyword evidence="2" id="KW-1185">Reference proteome</keyword>